<sequence>MEGRPAINAVPIGSNLAALANPTYKGLPAYTGAWKHCAYDPELPGPIYHPDQVRVPSELQDIVREWTKAVVLAQPEDLANFSQKWFASRASRTPNP</sequence>
<gene>
    <name evidence="1" type="ORF">AB1Y20_002280</name>
</gene>
<protein>
    <submittedName>
        <fullName evidence="1">Uncharacterized protein</fullName>
    </submittedName>
</protein>
<dbReference type="EMBL" id="JBGBPQ010000011">
    <property type="protein sequence ID" value="KAL1515663.1"/>
    <property type="molecule type" value="Genomic_DNA"/>
</dbReference>
<reference evidence="1 2" key="1">
    <citation type="journal article" date="2024" name="Science">
        <title>Giant polyketide synthase enzymes in the biosynthesis of giant marine polyether toxins.</title>
        <authorList>
            <person name="Fallon T.R."/>
            <person name="Shende V.V."/>
            <person name="Wierzbicki I.H."/>
            <person name="Pendleton A.L."/>
            <person name="Watervoot N.F."/>
            <person name="Auber R.P."/>
            <person name="Gonzalez D.J."/>
            <person name="Wisecaver J.H."/>
            <person name="Moore B.S."/>
        </authorList>
    </citation>
    <scope>NUCLEOTIDE SEQUENCE [LARGE SCALE GENOMIC DNA]</scope>
    <source>
        <strain evidence="1 2">12B1</strain>
    </source>
</reference>
<dbReference type="Gene3D" id="1.20.890.10">
    <property type="entry name" value="cAMP-dependent protein kinase regulatory subunit, dimerization-anchoring domain"/>
    <property type="match status" value="1"/>
</dbReference>
<comment type="caution">
    <text evidence="1">The sequence shown here is derived from an EMBL/GenBank/DDBJ whole genome shotgun (WGS) entry which is preliminary data.</text>
</comment>
<accession>A0AB34J7I2</accession>
<dbReference type="AlphaFoldDB" id="A0AB34J7I2"/>
<dbReference type="Proteomes" id="UP001515480">
    <property type="component" value="Unassembled WGS sequence"/>
</dbReference>
<proteinExistence type="predicted"/>
<name>A0AB34J7I2_PRYPA</name>
<evidence type="ECO:0000313" key="1">
    <source>
        <dbReference type="EMBL" id="KAL1515663.1"/>
    </source>
</evidence>
<evidence type="ECO:0000313" key="2">
    <source>
        <dbReference type="Proteomes" id="UP001515480"/>
    </source>
</evidence>
<organism evidence="1 2">
    <name type="scientific">Prymnesium parvum</name>
    <name type="common">Toxic golden alga</name>
    <dbReference type="NCBI Taxonomy" id="97485"/>
    <lineage>
        <taxon>Eukaryota</taxon>
        <taxon>Haptista</taxon>
        <taxon>Haptophyta</taxon>
        <taxon>Prymnesiophyceae</taxon>
        <taxon>Prymnesiales</taxon>
        <taxon>Prymnesiaceae</taxon>
        <taxon>Prymnesium</taxon>
    </lineage>
</organism>
<dbReference type="SUPFAM" id="SSF47391">
    <property type="entry name" value="Dimerization-anchoring domain of cAMP-dependent PK regulatory subunit"/>
    <property type="match status" value="1"/>
</dbReference>
<keyword evidence="2" id="KW-1185">Reference proteome</keyword>